<dbReference type="Gene3D" id="3.40.50.11930">
    <property type="match status" value="1"/>
</dbReference>
<dbReference type="PANTHER" id="PTHR45947:SF3">
    <property type="entry name" value="SULFOQUINOVOSYL TRANSFERASE SQD2"/>
    <property type="match status" value="1"/>
</dbReference>
<organism evidence="1">
    <name type="scientific">viral metagenome</name>
    <dbReference type="NCBI Taxonomy" id="1070528"/>
    <lineage>
        <taxon>unclassified sequences</taxon>
        <taxon>metagenomes</taxon>
        <taxon>organismal metagenomes</taxon>
    </lineage>
</organism>
<dbReference type="InterPro" id="IPR050194">
    <property type="entry name" value="Glycosyltransferase_grp1"/>
</dbReference>
<dbReference type="GO" id="GO:0016757">
    <property type="term" value="F:glycosyltransferase activity"/>
    <property type="evidence" value="ECO:0007669"/>
    <property type="project" value="TreeGrafter"/>
</dbReference>
<proteinExistence type="predicted"/>
<gene>
    <name evidence="1" type="ORF">MM415B02153_0006</name>
</gene>
<dbReference type="Gene3D" id="3.40.50.2000">
    <property type="entry name" value="Glycogen Phosphorylase B"/>
    <property type="match status" value="1"/>
</dbReference>
<dbReference type="SUPFAM" id="SSF53756">
    <property type="entry name" value="UDP-Glycosyltransferase/glycogen phosphorylase"/>
    <property type="match status" value="1"/>
</dbReference>
<dbReference type="Pfam" id="PF13692">
    <property type="entry name" value="Glyco_trans_1_4"/>
    <property type="match status" value="1"/>
</dbReference>
<sequence>MHKPSLLYYGDTPNAITGFGNVARHVLGRVLALNRYNITVFGVNEYFNNPAPLPVRTIPALPNGENDPFGRKKFVDFLFNSDNQFDIWFLQNDIHSWSWLPEVLSILRSKGRGPSKVFTYTVVDAPLRREDVWFLNYVDYAGIPSRYGVQEILKIDPSLAYKVKHIPHGIDTAEFFPLPAEMVSQFKQKVMGCGPNDFLIVNVNRNQVRKAIDRTLMFYGHLRKMVPQARLYLHMEKNEEQYKGWDLLRVVDTNGSRNTGFLSDVSFPENFTSNQGTNMRVLNAVYNCADLVISTTLGEGFGLTTIEAMAAGRLVMMPDNSSLSELIADDRGIPIPCGVSVDDWTILSSDAGHPRPLCSISSMLSLTKDLLQNPSKYEQIRLNGYNWVTSVLPWESVVNLFIHGFENVLPINSIEGKVQV</sequence>
<dbReference type="AlphaFoldDB" id="A0A6M3KV27"/>
<dbReference type="EMBL" id="MT142607">
    <property type="protein sequence ID" value="QJA85977.1"/>
    <property type="molecule type" value="Genomic_DNA"/>
</dbReference>
<evidence type="ECO:0000313" key="1">
    <source>
        <dbReference type="EMBL" id="QJA85977.1"/>
    </source>
</evidence>
<protein>
    <submittedName>
        <fullName evidence="1">Putative glycosyltransferase</fullName>
    </submittedName>
</protein>
<reference evidence="1" key="1">
    <citation type="submission" date="2020-03" db="EMBL/GenBank/DDBJ databases">
        <title>The deep terrestrial virosphere.</title>
        <authorList>
            <person name="Holmfeldt K."/>
            <person name="Nilsson E."/>
            <person name="Simone D."/>
            <person name="Lopez-Fernandez M."/>
            <person name="Wu X."/>
            <person name="de Brujin I."/>
            <person name="Lundin D."/>
            <person name="Andersson A."/>
            <person name="Bertilsson S."/>
            <person name="Dopson M."/>
        </authorList>
    </citation>
    <scope>NUCLEOTIDE SEQUENCE</scope>
    <source>
        <strain evidence="1">MM415B02153</strain>
    </source>
</reference>
<name>A0A6M3KV27_9ZZZZ</name>
<keyword evidence="1" id="KW-0808">Transferase</keyword>
<dbReference type="CDD" id="cd03801">
    <property type="entry name" value="GT4_PimA-like"/>
    <property type="match status" value="1"/>
</dbReference>
<dbReference type="PANTHER" id="PTHR45947">
    <property type="entry name" value="SULFOQUINOVOSYL TRANSFERASE SQD2"/>
    <property type="match status" value="1"/>
</dbReference>
<accession>A0A6M3KV27</accession>